<protein>
    <submittedName>
        <fullName evidence="2">AIPR protein</fullName>
    </submittedName>
</protein>
<dbReference type="Proteomes" id="UP000297963">
    <property type="component" value="Unassembled WGS sequence"/>
</dbReference>
<dbReference type="EMBL" id="FOPW01000004">
    <property type="protein sequence ID" value="SFH38301.1"/>
    <property type="molecule type" value="Genomic_DNA"/>
</dbReference>
<feature type="domain" description="Abortive phage infection protein C-terminal" evidence="1">
    <location>
        <begin position="273"/>
        <end position="454"/>
    </location>
</feature>
<dbReference type="Proteomes" id="UP000199681">
    <property type="component" value="Unassembled WGS sequence"/>
</dbReference>
<dbReference type="EMBL" id="SOFE01000001">
    <property type="protein sequence ID" value="TFB89531.1"/>
    <property type="molecule type" value="Genomic_DNA"/>
</dbReference>
<comment type="caution">
    <text evidence="3">The sequence shown here is derived from an EMBL/GenBank/DDBJ whole genome shotgun (WGS) entry which is preliminary data.</text>
</comment>
<name>A0A1I2ZMJ5_9MICO</name>
<evidence type="ECO:0000313" key="3">
    <source>
        <dbReference type="EMBL" id="TFB89531.1"/>
    </source>
</evidence>
<dbReference type="InterPro" id="IPR018891">
    <property type="entry name" value="AIPR_C"/>
</dbReference>
<evidence type="ECO:0000313" key="4">
    <source>
        <dbReference type="Proteomes" id="UP000199681"/>
    </source>
</evidence>
<evidence type="ECO:0000313" key="2">
    <source>
        <dbReference type="EMBL" id="SFH38301.1"/>
    </source>
</evidence>
<dbReference type="Pfam" id="PF10592">
    <property type="entry name" value="AIPR"/>
    <property type="match status" value="1"/>
</dbReference>
<reference evidence="3 5" key="2">
    <citation type="submission" date="2019-03" db="EMBL/GenBank/DDBJ databases">
        <title>Genomics of glacier-inhabiting Cryobacterium strains.</title>
        <authorList>
            <person name="Liu Q."/>
            <person name="Xin Y.-H."/>
        </authorList>
    </citation>
    <scope>NUCLEOTIDE SEQUENCE [LARGE SCALE GENOMIC DNA]</scope>
    <source>
        <strain evidence="3 5">Hh34</strain>
    </source>
</reference>
<dbReference type="STRING" id="995038.SAMN05216274_104115"/>
<proteinExistence type="predicted"/>
<accession>A0A1I2ZMJ5</accession>
<dbReference type="RefSeq" id="WP_092448826.1">
    <property type="nucleotide sequence ID" value="NZ_BKAC01000002.1"/>
</dbReference>
<sequence length="598" mass="66802">MTLNATQEIVEFHFDQFHKTHFPKFTRGDAFTQFCARLALKPFKLGEDSIQSGIVDGKYDGGIDSFHIVVNKTGTVTSDTRGLSTATAPKGLQSGVPFDVIITQAKSGEVWDQDALWKLQETIGTLLDPRQSLIDLRSIPLNDAVVNQMGALRRFEKKLVSLNPIRSFHVYLMANAAEGAIHKHLQSTQKALEKSVRSLLPHNTDVQIRLIGAEGLDELIRAEADFDGLMTFSKPPIREQRGKSQAFLGLVTVKQYLDFLRRGKTNVLRDEFFSVNVRDFAGSSTGVNSAIRNTLSKDSDTAFWWMNNGITIISDSATEPTNDSWLLKNPQIVNGLQTSHVIHESDLDKVLTKKRLLETILIRIITEKDPSIRESIITGTNNQTSVGSLQLYANEPTQIRLETYLLSKGWYYERRRWQYRNTGTTVSRIRNISELAQAIMAVHLLRPDTARARPGALLGKTAGYASVFSESAPEGLYSKSLDLMEAVESYLRTENAQAISPDYSNDRFYIASGFIVRSLGLKNLENYSGWLSVNNIRTAPSIDELTEVHEVLYEAVGPVKDVKSKDSLFKGSLLKEVFFKKLVAKNNQGKMIVGDTSC</sequence>
<dbReference type="AlphaFoldDB" id="A0A1I2ZMJ5"/>
<evidence type="ECO:0000313" key="5">
    <source>
        <dbReference type="Proteomes" id="UP000297963"/>
    </source>
</evidence>
<reference evidence="2 4" key="1">
    <citation type="submission" date="2016-10" db="EMBL/GenBank/DDBJ databases">
        <authorList>
            <person name="Varghese N."/>
            <person name="Submissions S."/>
        </authorList>
    </citation>
    <scope>NUCLEOTIDE SEQUENCE [LARGE SCALE GENOMIC DNA]</scope>
    <source>
        <strain evidence="2 4">GMCC 1.11211</strain>
    </source>
</reference>
<evidence type="ECO:0000259" key="1">
    <source>
        <dbReference type="Pfam" id="PF10592"/>
    </source>
</evidence>
<keyword evidence="4" id="KW-1185">Reference proteome</keyword>
<organism evidence="3 5">
    <name type="scientific">Cryobacterium levicorallinum</name>
    <dbReference type="NCBI Taxonomy" id="995038"/>
    <lineage>
        <taxon>Bacteria</taxon>
        <taxon>Bacillati</taxon>
        <taxon>Actinomycetota</taxon>
        <taxon>Actinomycetes</taxon>
        <taxon>Micrococcales</taxon>
        <taxon>Microbacteriaceae</taxon>
        <taxon>Cryobacterium</taxon>
    </lineage>
</organism>
<gene>
    <name evidence="3" type="ORF">E3O11_00540</name>
    <name evidence="2" type="ORF">SAMN05216274_104115</name>
</gene>